<proteinExistence type="predicted"/>
<accession>A0A5B7KDI1</accession>
<dbReference type="AlphaFoldDB" id="A0A5B7KDI1"/>
<dbReference type="Proteomes" id="UP000324222">
    <property type="component" value="Unassembled WGS sequence"/>
</dbReference>
<evidence type="ECO:0000313" key="2">
    <source>
        <dbReference type="Proteomes" id="UP000324222"/>
    </source>
</evidence>
<protein>
    <submittedName>
        <fullName evidence="1">Uncharacterized protein</fullName>
    </submittedName>
</protein>
<comment type="caution">
    <text evidence="1">The sequence shown here is derived from an EMBL/GenBank/DDBJ whole genome shotgun (WGS) entry which is preliminary data.</text>
</comment>
<evidence type="ECO:0000313" key="1">
    <source>
        <dbReference type="EMBL" id="MPD04717.1"/>
    </source>
</evidence>
<organism evidence="1 2">
    <name type="scientific">Portunus trituberculatus</name>
    <name type="common">Swimming crab</name>
    <name type="synonym">Neptunus trituberculatus</name>
    <dbReference type="NCBI Taxonomy" id="210409"/>
    <lineage>
        <taxon>Eukaryota</taxon>
        <taxon>Metazoa</taxon>
        <taxon>Ecdysozoa</taxon>
        <taxon>Arthropoda</taxon>
        <taxon>Crustacea</taxon>
        <taxon>Multicrustacea</taxon>
        <taxon>Malacostraca</taxon>
        <taxon>Eumalacostraca</taxon>
        <taxon>Eucarida</taxon>
        <taxon>Decapoda</taxon>
        <taxon>Pleocyemata</taxon>
        <taxon>Brachyura</taxon>
        <taxon>Eubrachyura</taxon>
        <taxon>Portunoidea</taxon>
        <taxon>Portunidae</taxon>
        <taxon>Portuninae</taxon>
        <taxon>Portunus</taxon>
    </lineage>
</organism>
<sequence length="75" mass="8455">MQWLSHTPFAASCTVERQLWFEGVQLPLQDHIKILGVTVDRELRCKSVAHQISLCVSALLTMAGSLDLTWYSNPL</sequence>
<reference evidence="1 2" key="1">
    <citation type="submission" date="2019-05" db="EMBL/GenBank/DDBJ databases">
        <title>Another draft genome of Portunus trituberculatus and its Hox gene families provides insights of decapod evolution.</title>
        <authorList>
            <person name="Jeong J.-H."/>
            <person name="Song I."/>
            <person name="Kim S."/>
            <person name="Choi T."/>
            <person name="Kim D."/>
            <person name="Ryu S."/>
            <person name="Kim W."/>
        </authorList>
    </citation>
    <scope>NUCLEOTIDE SEQUENCE [LARGE SCALE GENOMIC DNA]</scope>
    <source>
        <tissue evidence="1">Muscle</tissue>
    </source>
</reference>
<dbReference type="EMBL" id="VSRR010142401">
    <property type="protein sequence ID" value="MPD04717.1"/>
    <property type="molecule type" value="Genomic_DNA"/>
</dbReference>
<keyword evidence="2" id="KW-1185">Reference proteome</keyword>
<gene>
    <name evidence="1" type="ORF">E2C01_100422</name>
</gene>
<name>A0A5B7KDI1_PORTR</name>